<feature type="transmembrane region" description="Helical" evidence="1">
    <location>
        <begin position="9"/>
        <end position="33"/>
    </location>
</feature>
<organism evidence="3">
    <name type="scientific">marine sediment metagenome</name>
    <dbReference type="NCBI Taxonomy" id="412755"/>
    <lineage>
        <taxon>unclassified sequences</taxon>
        <taxon>metagenomes</taxon>
        <taxon>ecological metagenomes</taxon>
    </lineage>
</organism>
<keyword evidence="1" id="KW-0812">Transmembrane</keyword>
<keyword evidence="1" id="KW-1133">Transmembrane helix</keyword>
<feature type="transmembrane region" description="Helical" evidence="1">
    <location>
        <begin position="380"/>
        <end position="397"/>
    </location>
</feature>
<gene>
    <name evidence="3" type="ORF">LCGC14_1550150</name>
</gene>
<feature type="transmembrane region" description="Helical" evidence="1">
    <location>
        <begin position="142"/>
        <end position="175"/>
    </location>
</feature>
<reference evidence="3" key="1">
    <citation type="journal article" date="2015" name="Nature">
        <title>Complex archaea that bridge the gap between prokaryotes and eukaryotes.</title>
        <authorList>
            <person name="Spang A."/>
            <person name="Saw J.H."/>
            <person name="Jorgensen S.L."/>
            <person name="Zaremba-Niedzwiedzka K."/>
            <person name="Martijn J."/>
            <person name="Lind A.E."/>
            <person name="van Eijk R."/>
            <person name="Schleper C."/>
            <person name="Guy L."/>
            <person name="Ettema T.J."/>
        </authorList>
    </citation>
    <scope>NUCLEOTIDE SEQUENCE</scope>
</reference>
<evidence type="ECO:0000313" key="3">
    <source>
        <dbReference type="EMBL" id="KKM57935.1"/>
    </source>
</evidence>
<dbReference type="Pfam" id="PF02397">
    <property type="entry name" value="Bac_transf"/>
    <property type="match status" value="1"/>
</dbReference>
<feature type="transmembrane region" description="Helical" evidence="1">
    <location>
        <begin position="101"/>
        <end position="122"/>
    </location>
</feature>
<evidence type="ECO:0000256" key="1">
    <source>
        <dbReference type="SAM" id="Phobius"/>
    </source>
</evidence>
<accession>A0A0F9IQK9</accession>
<sequence>MNTIKRHPVLLLFALAMTVRLVAYAIFNVYLFGWEFQHPDSVLYNYQGEYYDNTIWARLRYSTLIGNLYDVYESRVLPEMLNVLLGAVTVVIGYHTVPKRAAVWVGLFLALDPYLVYLSTQLLKETFVIFSVALILPGRRPIMIPLAFVALMLLGLLRYQFIILASVVLVTNYILVFRTRLRPSFRVCILAVAAAFFLIPTAYFVSPTQPLFLIRSAQGALEGDPEKEKLPDEVLTRITEGFYTAPDLGDNVDPVTGRPLVFRGEVQPPVQHIEFFRYRAAKSTHNMIRLNVTPSEYVWGFIDGFFFPFPWEADTSFEGGFALYMLYWYVIMLLLALGLTRGRLFLSQVGFYLLFGFAVVMILTLPTSGTSALMRWRLMGFYPLILAAGIAMTMLPSPKRVFDVGFSLFALIPFLPVWILTGLILKVTRGRIFFTQSRIGKDGKEFTIFKFISMGQGSDGKVAEDEDERVTWFGRFLRSTALDEIPEFVNVLRGEMSVVGPRPYATWEDKEVSLEHWKERTSVLPGLIGLAQIHSHRADHETKLRWDLEYVDKRGFWFDLWLVIRGLKSNLKREWV</sequence>
<feature type="domain" description="Bacterial sugar transferase" evidence="2">
    <location>
        <begin position="399"/>
        <end position="569"/>
    </location>
</feature>
<feature type="transmembrane region" description="Helical" evidence="1">
    <location>
        <begin position="187"/>
        <end position="205"/>
    </location>
</feature>
<name>A0A0F9IQK9_9ZZZZ</name>
<dbReference type="PANTHER" id="PTHR30576">
    <property type="entry name" value="COLANIC BIOSYNTHESIS UDP-GLUCOSE LIPID CARRIER TRANSFERASE"/>
    <property type="match status" value="1"/>
</dbReference>
<comment type="caution">
    <text evidence="3">The sequence shown here is derived from an EMBL/GenBank/DDBJ whole genome shotgun (WGS) entry which is preliminary data.</text>
</comment>
<feature type="transmembrane region" description="Helical" evidence="1">
    <location>
        <begin position="404"/>
        <end position="425"/>
    </location>
</feature>
<feature type="transmembrane region" description="Helical" evidence="1">
    <location>
        <begin position="321"/>
        <end position="339"/>
    </location>
</feature>
<feature type="transmembrane region" description="Helical" evidence="1">
    <location>
        <begin position="351"/>
        <end position="374"/>
    </location>
</feature>
<dbReference type="AlphaFoldDB" id="A0A0F9IQK9"/>
<keyword evidence="1" id="KW-0472">Membrane</keyword>
<evidence type="ECO:0000259" key="2">
    <source>
        <dbReference type="Pfam" id="PF02397"/>
    </source>
</evidence>
<dbReference type="InterPro" id="IPR003362">
    <property type="entry name" value="Bact_transf"/>
</dbReference>
<dbReference type="GO" id="GO:0016780">
    <property type="term" value="F:phosphotransferase activity, for other substituted phosphate groups"/>
    <property type="evidence" value="ECO:0007669"/>
    <property type="project" value="TreeGrafter"/>
</dbReference>
<protein>
    <recommendedName>
        <fullName evidence="2">Bacterial sugar transferase domain-containing protein</fullName>
    </recommendedName>
</protein>
<feature type="transmembrane region" description="Helical" evidence="1">
    <location>
        <begin position="76"/>
        <end position="94"/>
    </location>
</feature>
<dbReference type="EMBL" id="LAZR01011839">
    <property type="protein sequence ID" value="KKM57935.1"/>
    <property type="molecule type" value="Genomic_DNA"/>
</dbReference>
<dbReference type="PANTHER" id="PTHR30576:SF0">
    <property type="entry name" value="UNDECAPRENYL-PHOSPHATE N-ACETYLGALACTOSAMINYL 1-PHOSPHATE TRANSFERASE-RELATED"/>
    <property type="match status" value="1"/>
</dbReference>
<proteinExistence type="predicted"/>